<dbReference type="GO" id="GO:0016491">
    <property type="term" value="F:oxidoreductase activity"/>
    <property type="evidence" value="ECO:0007669"/>
    <property type="project" value="InterPro"/>
</dbReference>
<feature type="domain" description="Fatty acid desaturase" evidence="2">
    <location>
        <begin position="53"/>
        <end position="313"/>
    </location>
</feature>
<feature type="transmembrane region" description="Helical" evidence="1">
    <location>
        <begin position="185"/>
        <end position="203"/>
    </location>
</feature>
<evidence type="ECO:0000313" key="3">
    <source>
        <dbReference type="EMBL" id="PJZ67917.1"/>
    </source>
</evidence>
<feature type="transmembrane region" description="Helical" evidence="1">
    <location>
        <begin position="215"/>
        <end position="239"/>
    </location>
</feature>
<evidence type="ECO:0000259" key="2">
    <source>
        <dbReference type="Pfam" id="PF00487"/>
    </source>
</evidence>
<dbReference type="Pfam" id="PF00487">
    <property type="entry name" value="FA_desaturase"/>
    <property type="match status" value="1"/>
</dbReference>
<reference evidence="3 4" key="1">
    <citation type="submission" date="2017-07" db="EMBL/GenBank/DDBJ databases">
        <title>Leptospira spp. isolated from tropical soils.</title>
        <authorList>
            <person name="Thibeaux R."/>
            <person name="Iraola G."/>
            <person name="Ferres I."/>
            <person name="Bierque E."/>
            <person name="Girault D."/>
            <person name="Soupe-Gilbert M.-E."/>
            <person name="Picardeau M."/>
            <person name="Goarant C."/>
        </authorList>
    </citation>
    <scope>NUCLEOTIDE SEQUENCE [LARGE SCALE GENOMIC DNA]</scope>
    <source>
        <strain evidence="3 4">FH2-C-A2</strain>
    </source>
</reference>
<dbReference type="InterPro" id="IPR005804">
    <property type="entry name" value="FA_desaturase_dom"/>
</dbReference>
<dbReference type="CDD" id="cd03507">
    <property type="entry name" value="Delta12-FADS-like"/>
    <property type="match status" value="1"/>
</dbReference>
<dbReference type="GO" id="GO:0006629">
    <property type="term" value="P:lipid metabolic process"/>
    <property type="evidence" value="ECO:0007669"/>
    <property type="project" value="InterPro"/>
</dbReference>
<dbReference type="Proteomes" id="UP000231912">
    <property type="component" value="Unassembled WGS sequence"/>
</dbReference>
<dbReference type="PANTHER" id="PTHR32100">
    <property type="entry name" value="OMEGA-6 FATTY ACID DESATURASE, CHLOROPLASTIC"/>
    <property type="match status" value="1"/>
</dbReference>
<evidence type="ECO:0000313" key="4">
    <source>
        <dbReference type="Proteomes" id="UP000231912"/>
    </source>
</evidence>
<comment type="caution">
    <text evidence="3">The sequence shown here is derived from an EMBL/GenBank/DDBJ whole genome shotgun (WGS) entry which is preliminary data.</text>
</comment>
<dbReference type="RefSeq" id="WP_100758318.1">
    <property type="nucleotide sequence ID" value="NZ_NPDT01000001.1"/>
</dbReference>
<feature type="transmembrane region" description="Helical" evidence="1">
    <location>
        <begin position="55"/>
        <end position="75"/>
    </location>
</feature>
<keyword evidence="1" id="KW-0472">Membrane</keyword>
<proteinExistence type="predicted"/>
<evidence type="ECO:0000256" key="1">
    <source>
        <dbReference type="SAM" id="Phobius"/>
    </source>
</evidence>
<organism evidence="3 4">
    <name type="scientific">Leptospira wolffii</name>
    <dbReference type="NCBI Taxonomy" id="409998"/>
    <lineage>
        <taxon>Bacteria</taxon>
        <taxon>Pseudomonadati</taxon>
        <taxon>Spirochaetota</taxon>
        <taxon>Spirochaetia</taxon>
        <taxon>Leptospirales</taxon>
        <taxon>Leptospiraceae</taxon>
        <taxon>Leptospira</taxon>
    </lineage>
</organism>
<dbReference type="InterPro" id="IPR012171">
    <property type="entry name" value="Fatty_acid_desaturase"/>
</dbReference>
<name>A0A2M9ZHU7_9LEPT</name>
<dbReference type="EMBL" id="NPDT01000001">
    <property type="protein sequence ID" value="PJZ67917.1"/>
    <property type="molecule type" value="Genomic_DNA"/>
</dbReference>
<gene>
    <name evidence="3" type="ORF">CH371_04575</name>
</gene>
<sequence length="361" mass="42023">MQKSSLPKETLGSVREILSDKSFENPTYLGILYFLRDLAIFSGVMVLLWNTETWYYLPILWFCSGLLIASLFIVGHDAAHGALFKSERLSYWIGQICMLPSLHAYNQWAYGHNRIHHGHTIKLKGDFVWHPVSPEEYKKFGIFRKAFHRLAWSSLGGGIYYLVEVWLKGMVIFTAPMKEALRDKLLMLAFAFGSAGAVFYFGGKTGTGFDSQLGAWFFVKVWLIPFLAWNYFMGITVYVHHIRPEVPWKGSEEWTPFYGQMRGTVNYHIPVWMNFFLHNIYIHSPHHVHMKIPFYRLPLALKEIKEHYAPYVVERKSLLKDYLEATSKCKLMDMATGRWMTYEEALNDEEESEPELDTVTT</sequence>
<protein>
    <submittedName>
        <fullName evidence="3">Fatty acid desaturase</fullName>
    </submittedName>
</protein>
<feature type="transmembrane region" description="Helical" evidence="1">
    <location>
        <begin position="28"/>
        <end position="49"/>
    </location>
</feature>
<keyword evidence="1" id="KW-0812">Transmembrane</keyword>
<accession>A0A2M9ZHU7</accession>
<keyword evidence="1" id="KW-1133">Transmembrane helix</keyword>
<dbReference type="AlphaFoldDB" id="A0A2M9ZHU7"/>